<sequence length="94" mass="10767">MVNPSLFFFVKEETTDTILKCLRIFTENNDVSVTEVTITDKNCAEIAAFFVISFLLKAVDTDLQNKCRLVSPEKKNVIHKLFRDPVYAFSETKS</sequence>
<organism evidence="1 2">
    <name type="scientific">Daphnia galeata</name>
    <dbReference type="NCBI Taxonomy" id="27404"/>
    <lineage>
        <taxon>Eukaryota</taxon>
        <taxon>Metazoa</taxon>
        <taxon>Ecdysozoa</taxon>
        <taxon>Arthropoda</taxon>
        <taxon>Crustacea</taxon>
        <taxon>Branchiopoda</taxon>
        <taxon>Diplostraca</taxon>
        <taxon>Cladocera</taxon>
        <taxon>Anomopoda</taxon>
        <taxon>Daphniidae</taxon>
        <taxon>Daphnia</taxon>
    </lineage>
</organism>
<gene>
    <name evidence="1" type="ORF">DGAL_LOCUS14440</name>
</gene>
<proteinExistence type="predicted"/>
<name>A0A8J2WPF6_9CRUS</name>
<dbReference type="EMBL" id="CAKKLH010000307">
    <property type="protein sequence ID" value="CAH0110836.1"/>
    <property type="molecule type" value="Genomic_DNA"/>
</dbReference>
<evidence type="ECO:0000313" key="2">
    <source>
        <dbReference type="Proteomes" id="UP000789390"/>
    </source>
</evidence>
<comment type="caution">
    <text evidence="1">The sequence shown here is derived from an EMBL/GenBank/DDBJ whole genome shotgun (WGS) entry which is preliminary data.</text>
</comment>
<dbReference type="AlphaFoldDB" id="A0A8J2WPF6"/>
<accession>A0A8J2WPF6</accession>
<protein>
    <submittedName>
        <fullName evidence="1">Uncharacterized protein</fullName>
    </submittedName>
</protein>
<dbReference type="Proteomes" id="UP000789390">
    <property type="component" value="Unassembled WGS sequence"/>
</dbReference>
<keyword evidence="2" id="KW-1185">Reference proteome</keyword>
<reference evidence="1" key="1">
    <citation type="submission" date="2021-11" db="EMBL/GenBank/DDBJ databases">
        <authorList>
            <person name="Schell T."/>
        </authorList>
    </citation>
    <scope>NUCLEOTIDE SEQUENCE</scope>
    <source>
        <strain evidence="1">M5</strain>
    </source>
</reference>
<evidence type="ECO:0000313" key="1">
    <source>
        <dbReference type="EMBL" id="CAH0110836.1"/>
    </source>
</evidence>